<dbReference type="EMBL" id="JACEIK010000866">
    <property type="protein sequence ID" value="MCD7463119.1"/>
    <property type="molecule type" value="Genomic_DNA"/>
</dbReference>
<comment type="caution">
    <text evidence="1">The sequence shown here is derived from an EMBL/GenBank/DDBJ whole genome shotgun (WGS) entry which is preliminary data.</text>
</comment>
<gene>
    <name evidence="1" type="ORF">HAX54_049993</name>
</gene>
<protein>
    <submittedName>
        <fullName evidence="1">Uncharacterized protein</fullName>
    </submittedName>
</protein>
<proteinExistence type="predicted"/>
<keyword evidence="2" id="KW-1185">Reference proteome</keyword>
<name>A0ABS8SXE7_DATST</name>
<reference evidence="1 2" key="1">
    <citation type="journal article" date="2021" name="BMC Genomics">
        <title>Datura genome reveals duplications of psychoactive alkaloid biosynthetic genes and high mutation rate following tissue culture.</title>
        <authorList>
            <person name="Rajewski A."/>
            <person name="Carter-House D."/>
            <person name="Stajich J."/>
            <person name="Litt A."/>
        </authorList>
    </citation>
    <scope>NUCLEOTIDE SEQUENCE [LARGE SCALE GENOMIC DNA]</scope>
    <source>
        <strain evidence="1">AR-01</strain>
    </source>
</reference>
<evidence type="ECO:0000313" key="1">
    <source>
        <dbReference type="EMBL" id="MCD7463119.1"/>
    </source>
</evidence>
<sequence length="169" mass="18167">MTSISSGGAKEVAKIFDMGEEDARTTLSKHGKVGTPESIRKALLNTPASLLDGSGKVTPVLEQVKGHNQGVVDKCNTEQATKMGEKKLDSNISVENPKWNVLVKGNTLAARVAKRAGADLDGSASENWTYVGRTVKRKSEHLSSIGVVATNNEFEPLEEHLLPEVIEIM</sequence>
<accession>A0ABS8SXE7</accession>
<organism evidence="1 2">
    <name type="scientific">Datura stramonium</name>
    <name type="common">Jimsonweed</name>
    <name type="synonym">Common thornapple</name>
    <dbReference type="NCBI Taxonomy" id="4076"/>
    <lineage>
        <taxon>Eukaryota</taxon>
        <taxon>Viridiplantae</taxon>
        <taxon>Streptophyta</taxon>
        <taxon>Embryophyta</taxon>
        <taxon>Tracheophyta</taxon>
        <taxon>Spermatophyta</taxon>
        <taxon>Magnoliopsida</taxon>
        <taxon>eudicotyledons</taxon>
        <taxon>Gunneridae</taxon>
        <taxon>Pentapetalae</taxon>
        <taxon>asterids</taxon>
        <taxon>lamiids</taxon>
        <taxon>Solanales</taxon>
        <taxon>Solanaceae</taxon>
        <taxon>Solanoideae</taxon>
        <taxon>Datureae</taxon>
        <taxon>Datura</taxon>
    </lineage>
</organism>
<evidence type="ECO:0000313" key="2">
    <source>
        <dbReference type="Proteomes" id="UP000823775"/>
    </source>
</evidence>
<dbReference type="Proteomes" id="UP000823775">
    <property type="component" value="Unassembled WGS sequence"/>
</dbReference>